<dbReference type="EMBL" id="CP025120">
    <property type="protein sequence ID" value="AUD79444.1"/>
    <property type="molecule type" value="Genomic_DNA"/>
</dbReference>
<dbReference type="GO" id="GO:0006355">
    <property type="term" value="P:regulation of DNA-templated transcription"/>
    <property type="evidence" value="ECO:0007669"/>
    <property type="project" value="InterPro"/>
</dbReference>
<dbReference type="InterPro" id="IPR000014">
    <property type="entry name" value="PAS"/>
</dbReference>
<feature type="domain" description="GGDEF" evidence="3">
    <location>
        <begin position="299"/>
        <end position="431"/>
    </location>
</feature>
<dbReference type="Pfam" id="PF00563">
    <property type="entry name" value="EAL"/>
    <property type="match status" value="1"/>
</dbReference>
<dbReference type="CDD" id="cd00130">
    <property type="entry name" value="PAS"/>
    <property type="match status" value="1"/>
</dbReference>
<dbReference type="SMART" id="SM00091">
    <property type="entry name" value="PAS"/>
    <property type="match status" value="1"/>
</dbReference>
<reference evidence="4 5" key="1">
    <citation type="submission" date="2017-12" db="EMBL/GenBank/DDBJ databases">
        <title>Kangiella profundi FT102 completed genome.</title>
        <authorList>
            <person name="Xu J."/>
            <person name="Wang J."/>
            <person name="Lu Y."/>
        </authorList>
    </citation>
    <scope>NUCLEOTIDE SEQUENCE [LARGE SCALE GENOMIC DNA]</scope>
    <source>
        <strain evidence="4 5">FT102</strain>
    </source>
</reference>
<gene>
    <name evidence="4" type="ORF">CW740_09410</name>
</gene>
<protein>
    <submittedName>
        <fullName evidence="4">Diguanylate cyclase</fullName>
    </submittedName>
</protein>
<feature type="domain" description="PAS" evidence="1">
    <location>
        <begin position="165"/>
        <end position="214"/>
    </location>
</feature>
<feature type="domain" description="EAL" evidence="2">
    <location>
        <begin position="441"/>
        <end position="689"/>
    </location>
</feature>
<name>A0A2K9AKH6_9GAMM</name>
<dbReference type="InterPro" id="IPR000160">
    <property type="entry name" value="GGDEF_dom"/>
</dbReference>
<dbReference type="InterPro" id="IPR050706">
    <property type="entry name" value="Cyclic-di-GMP_PDE-like"/>
</dbReference>
<dbReference type="Proteomes" id="UP000232693">
    <property type="component" value="Chromosome"/>
</dbReference>
<dbReference type="RefSeq" id="WP_106647256.1">
    <property type="nucleotide sequence ID" value="NZ_BMGO01000001.1"/>
</dbReference>
<accession>A0A2K9AKH6</accession>
<keyword evidence="5" id="KW-1185">Reference proteome</keyword>
<dbReference type="KEGG" id="kpd:CW740_09410"/>
<evidence type="ECO:0000259" key="3">
    <source>
        <dbReference type="PROSITE" id="PS50887"/>
    </source>
</evidence>
<dbReference type="PANTHER" id="PTHR33121:SF70">
    <property type="entry name" value="SIGNALING PROTEIN YKOW"/>
    <property type="match status" value="1"/>
</dbReference>
<dbReference type="CDD" id="cd01949">
    <property type="entry name" value="GGDEF"/>
    <property type="match status" value="1"/>
</dbReference>
<dbReference type="InterPro" id="IPR029787">
    <property type="entry name" value="Nucleotide_cyclase"/>
</dbReference>
<evidence type="ECO:0000259" key="2">
    <source>
        <dbReference type="PROSITE" id="PS50883"/>
    </source>
</evidence>
<proteinExistence type="predicted"/>
<dbReference type="InterPro" id="IPR043128">
    <property type="entry name" value="Rev_trsase/Diguanyl_cyclase"/>
</dbReference>
<dbReference type="SUPFAM" id="SSF141868">
    <property type="entry name" value="EAL domain-like"/>
    <property type="match status" value="1"/>
</dbReference>
<dbReference type="InterPro" id="IPR035919">
    <property type="entry name" value="EAL_sf"/>
</dbReference>
<organism evidence="4 5">
    <name type="scientific">Kangiella profundi</name>
    <dbReference type="NCBI Taxonomy" id="1561924"/>
    <lineage>
        <taxon>Bacteria</taxon>
        <taxon>Pseudomonadati</taxon>
        <taxon>Pseudomonadota</taxon>
        <taxon>Gammaproteobacteria</taxon>
        <taxon>Kangiellales</taxon>
        <taxon>Kangiellaceae</taxon>
        <taxon>Kangiella</taxon>
    </lineage>
</organism>
<dbReference type="SMART" id="SM00052">
    <property type="entry name" value="EAL"/>
    <property type="match status" value="1"/>
</dbReference>
<dbReference type="PANTHER" id="PTHR33121">
    <property type="entry name" value="CYCLIC DI-GMP PHOSPHODIESTERASE PDEF"/>
    <property type="match status" value="1"/>
</dbReference>
<dbReference type="InterPro" id="IPR001633">
    <property type="entry name" value="EAL_dom"/>
</dbReference>
<evidence type="ECO:0000313" key="5">
    <source>
        <dbReference type="Proteomes" id="UP000232693"/>
    </source>
</evidence>
<dbReference type="PROSITE" id="PS50883">
    <property type="entry name" value="EAL"/>
    <property type="match status" value="1"/>
</dbReference>
<dbReference type="SUPFAM" id="SSF55073">
    <property type="entry name" value="Nucleotide cyclase"/>
    <property type="match status" value="1"/>
</dbReference>
<dbReference type="Gene3D" id="3.20.20.450">
    <property type="entry name" value="EAL domain"/>
    <property type="match status" value="1"/>
</dbReference>
<dbReference type="Gene3D" id="3.30.450.20">
    <property type="entry name" value="PAS domain"/>
    <property type="match status" value="1"/>
</dbReference>
<dbReference type="InterPro" id="IPR035965">
    <property type="entry name" value="PAS-like_dom_sf"/>
</dbReference>
<dbReference type="PROSITE" id="PS50887">
    <property type="entry name" value="GGDEF"/>
    <property type="match status" value="1"/>
</dbReference>
<evidence type="ECO:0000313" key="4">
    <source>
        <dbReference type="EMBL" id="AUD79444.1"/>
    </source>
</evidence>
<dbReference type="Pfam" id="PF00990">
    <property type="entry name" value="GGDEF"/>
    <property type="match status" value="1"/>
</dbReference>
<sequence length="689" mass="77315">MKKQSNNSPINTLIFSSSANESEQLASHLKNQGLPIRHQVVANSEQLKAAIDDKQWQQAIFIDELDNLPIQQALTLLKTQKQSVPAILLSSNYSEEQRFDAIAKGVKDCIPSSAKDLLTLLIKREQLLVNAEEKVAESTKMVSETSKRNQLLLESSKDAIAYIHDGMHIYTNPTYLDRFGYEEDDIIVMTIMDLIDSEDTDKIKSLLKEQAKSGEEVKQVLKGKNANGEIFEAEFIVSSAIYDDEHCVQLVVREVSDQTELLKKLKEVSEIDQVTGLFNRPAFMGRLKTITEKSRDTKTDTVLYLVEIDKFSKYRSEYGIAACDDLLKDIADWMKSHVSSAAILARISDSSFGIILSEKGLSSSELPKKLLAEIGSHLFEVSEQTLHIGFSIGGVTCHDNDLDPDKLVLHATAVSHKVQDAGGNGFELFNPSIDSLLTEEEKVLYDEFVQARDEGHMTLFYQPMMSLQGSPAQQYICYFRYKMQDGKWGLGKNIFPIFEKVGIDADIDKITFTHSLKMLAKEKAEGKQTKLFLTLHPNTLLREDASRWVRQSIAKAGIDSNSLILTLKSHFAATYLKKAIELRDIFNKDGIRFCLSGVQADELELIQSIRPNYVAFDGQMIEVLKQQGTDKIVPLIQAAHNVEAKAIITNLEEASSLAQIWPLGVDFVTGNYISKPMSKLNYDFTDNDF</sequence>
<dbReference type="SMART" id="SM00267">
    <property type="entry name" value="GGDEF"/>
    <property type="match status" value="1"/>
</dbReference>
<dbReference type="GO" id="GO:0071111">
    <property type="term" value="F:cyclic-guanylate-specific phosphodiesterase activity"/>
    <property type="evidence" value="ECO:0007669"/>
    <property type="project" value="InterPro"/>
</dbReference>
<evidence type="ECO:0000259" key="1">
    <source>
        <dbReference type="PROSITE" id="PS50112"/>
    </source>
</evidence>
<dbReference type="PROSITE" id="PS50112">
    <property type="entry name" value="PAS"/>
    <property type="match status" value="1"/>
</dbReference>
<dbReference type="NCBIfam" id="TIGR00254">
    <property type="entry name" value="GGDEF"/>
    <property type="match status" value="1"/>
</dbReference>
<dbReference type="NCBIfam" id="TIGR00229">
    <property type="entry name" value="sensory_box"/>
    <property type="match status" value="1"/>
</dbReference>
<dbReference type="Pfam" id="PF00989">
    <property type="entry name" value="PAS"/>
    <property type="match status" value="1"/>
</dbReference>
<dbReference type="OrthoDB" id="7052318at2"/>
<dbReference type="Gene3D" id="3.30.70.270">
    <property type="match status" value="1"/>
</dbReference>
<dbReference type="InterPro" id="IPR013767">
    <property type="entry name" value="PAS_fold"/>
</dbReference>
<dbReference type="SUPFAM" id="SSF55785">
    <property type="entry name" value="PYP-like sensor domain (PAS domain)"/>
    <property type="match status" value="1"/>
</dbReference>
<dbReference type="AlphaFoldDB" id="A0A2K9AKH6"/>